<proteinExistence type="predicted"/>
<protein>
    <submittedName>
        <fullName evidence="1">Uncharacterized protein</fullName>
    </submittedName>
</protein>
<keyword evidence="2" id="KW-1185">Reference proteome</keyword>
<sequence>MIDASFLDFHSNLPMADDSLRLPTVRHISFLCSARKILTNTLLEKIHHTCPRVHSIHLINAGPPLCLSITLAKIDVLPSFTFQMVTQLKIDHSSTSLPTLRRMFELFPRVEYLVVSHKFVESWRIVQPLCELPKSVRRFTVQLKYDKDRTNIDQWQTWLPFSVELHSYISKN</sequence>
<evidence type="ECO:0000313" key="1">
    <source>
        <dbReference type="EMBL" id="CAF1680785.1"/>
    </source>
</evidence>
<gene>
    <name evidence="1" type="ORF">XAT740_LOCUS60513</name>
</gene>
<evidence type="ECO:0000313" key="2">
    <source>
        <dbReference type="Proteomes" id="UP000663828"/>
    </source>
</evidence>
<dbReference type="AlphaFoldDB" id="A0A816H377"/>
<organism evidence="1 2">
    <name type="scientific">Adineta ricciae</name>
    <name type="common">Rotifer</name>
    <dbReference type="NCBI Taxonomy" id="249248"/>
    <lineage>
        <taxon>Eukaryota</taxon>
        <taxon>Metazoa</taxon>
        <taxon>Spiralia</taxon>
        <taxon>Gnathifera</taxon>
        <taxon>Rotifera</taxon>
        <taxon>Eurotatoria</taxon>
        <taxon>Bdelloidea</taxon>
        <taxon>Adinetida</taxon>
        <taxon>Adinetidae</taxon>
        <taxon>Adineta</taxon>
    </lineage>
</organism>
<accession>A0A816H377</accession>
<dbReference type="EMBL" id="CAJNOR010015003">
    <property type="protein sequence ID" value="CAF1680785.1"/>
    <property type="molecule type" value="Genomic_DNA"/>
</dbReference>
<reference evidence="1" key="1">
    <citation type="submission" date="2021-02" db="EMBL/GenBank/DDBJ databases">
        <authorList>
            <person name="Nowell W R."/>
        </authorList>
    </citation>
    <scope>NUCLEOTIDE SEQUENCE</scope>
</reference>
<comment type="caution">
    <text evidence="1">The sequence shown here is derived from an EMBL/GenBank/DDBJ whole genome shotgun (WGS) entry which is preliminary data.</text>
</comment>
<name>A0A816H377_ADIRI</name>
<dbReference type="Proteomes" id="UP000663828">
    <property type="component" value="Unassembled WGS sequence"/>
</dbReference>